<comment type="caution">
    <text evidence="3">The sequence shown here is derived from an EMBL/GenBank/DDBJ whole genome shotgun (WGS) entry which is preliminary data.</text>
</comment>
<keyword evidence="4" id="KW-1185">Reference proteome</keyword>
<evidence type="ECO:0000313" key="3">
    <source>
        <dbReference type="EMBL" id="KAF7358209.1"/>
    </source>
</evidence>
<proteinExistence type="predicted"/>
<keyword evidence="2" id="KW-0812">Transmembrane</keyword>
<dbReference type="Proteomes" id="UP000620124">
    <property type="component" value="Unassembled WGS sequence"/>
</dbReference>
<keyword evidence="2" id="KW-0472">Membrane</keyword>
<dbReference type="EMBL" id="JACAZI010000006">
    <property type="protein sequence ID" value="KAF7358209.1"/>
    <property type="molecule type" value="Genomic_DNA"/>
</dbReference>
<feature type="region of interest" description="Disordered" evidence="1">
    <location>
        <begin position="1"/>
        <end position="53"/>
    </location>
</feature>
<keyword evidence="2" id="KW-1133">Transmembrane helix</keyword>
<evidence type="ECO:0000313" key="4">
    <source>
        <dbReference type="Proteomes" id="UP000620124"/>
    </source>
</evidence>
<name>A0A8H7D167_9AGAR</name>
<dbReference type="Pfam" id="PF14494">
    <property type="entry name" value="DUF4436"/>
    <property type="match status" value="1"/>
</dbReference>
<feature type="transmembrane region" description="Helical" evidence="2">
    <location>
        <begin position="65"/>
        <end position="89"/>
    </location>
</feature>
<sequence>MVDPIPRSNPDPDPAAADPTEPEVSFGSTLHSLEPAGRPSLQSNQTVVPLLSRTSEPRPRRPWRYFMVHTAIPALVFAIWIALGLWHVGTDDQVAGDTAILKEPPLPPNVLTFITNIIAVDLNSLTLSLLWYPLDYGGCPPANNGTEGGSEAPVIDIFLDPTLIPGKAPANSSNADPGDPVYRLDVASFCNSEGSLYWYDLPVFQGDLRLVPWIPRISGFGENRVVTSQLSSVINYPLDAYHALVNLTAKHSATPEPLNIQMTVSALVPGFTVGTHYLSNRGDANYILSITLERSWAVQAYIFAVSLCEVLVTCILLALSLDFWLFGYKTRVEVLALPIATLFAFTQLRQTLPSVPSAETRLDFFVNLPLLPPLDVLQHDGDHHACVVLISAHRGAGCRQQLACAAL</sequence>
<dbReference type="InterPro" id="IPR027948">
    <property type="entry name" value="DUF4436"/>
</dbReference>
<accession>A0A8H7D167</accession>
<evidence type="ECO:0000256" key="1">
    <source>
        <dbReference type="SAM" id="MobiDB-lite"/>
    </source>
</evidence>
<feature type="transmembrane region" description="Helical" evidence="2">
    <location>
        <begin position="109"/>
        <end position="132"/>
    </location>
</feature>
<protein>
    <submittedName>
        <fullName evidence="3">Uncharacterized protein</fullName>
    </submittedName>
</protein>
<gene>
    <name evidence="3" type="ORF">MVEN_00869400</name>
</gene>
<evidence type="ECO:0000256" key="2">
    <source>
        <dbReference type="SAM" id="Phobius"/>
    </source>
</evidence>
<dbReference type="AlphaFoldDB" id="A0A8H7D167"/>
<feature type="transmembrane region" description="Helical" evidence="2">
    <location>
        <begin position="298"/>
        <end position="321"/>
    </location>
</feature>
<dbReference type="OrthoDB" id="2923771at2759"/>
<reference evidence="3" key="1">
    <citation type="submission" date="2020-05" db="EMBL/GenBank/DDBJ databases">
        <title>Mycena genomes resolve the evolution of fungal bioluminescence.</title>
        <authorList>
            <person name="Tsai I.J."/>
        </authorList>
    </citation>
    <scope>NUCLEOTIDE SEQUENCE</scope>
    <source>
        <strain evidence="3">CCC161011</strain>
    </source>
</reference>
<organism evidence="3 4">
    <name type="scientific">Mycena venus</name>
    <dbReference type="NCBI Taxonomy" id="2733690"/>
    <lineage>
        <taxon>Eukaryota</taxon>
        <taxon>Fungi</taxon>
        <taxon>Dikarya</taxon>
        <taxon>Basidiomycota</taxon>
        <taxon>Agaricomycotina</taxon>
        <taxon>Agaricomycetes</taxon>
        <taxon>Agaricomycetidae</taxon>
        <taxon>Agaricales</taxon>
        <taxon>Marasmiineae</taxon>
        <taxon>Mycenaceae</taxon>
        <taxon>Mycena</taxon>
    </lineage>
</organism>